<feature type="compositionally biased region" description="Polar residues" evidence="1">
    <location>
        <begin position="19"/>
        <end position="28"/>
    </location>
</feature>
<dbReference type="STRING" id="31246.A0A183PAF7"/>
<feature type="compositionally biased region" description="Polar residues" evidence="1">
    <location>
        <begin position="47"/>
        <end position="63"/>
    </location>
</feature>
<gene>
    <name evidence="2" type="ORF">SMTD_LOCUS11343</name>
</gene>
<evidence type="ECO:0000313" key="2">
    <source>
        <dbReference type="EMBL" id="VDP57840.1"/>
    </source>
</evidence>
<feature type="region of interest" description="Disordered" evidence="1">
    <location>
        <begin position="1"/>
        <end position="63"/>
    </location>
</feature>
<evidence type="ECO:0000313" key="3">
    <source>
        <dbReference type="Proteomes" id="UP000269396"/>
    </source>
</evidence>
<dbReference type="Proteomes" id="UP000269396">
    <property type="component" value="Unassembled WGS sequence"/>
</dbReference>
<keyword evidence="3" id="KW-1185">Reference proteome</keyword>
<organism evidence="2 3">
    <name type="scientific">Schistosoma mattheei</name>
    <dbReference type="NCBI Taxonomy" id="31246"/>
    <lineage>
        <taxon>Eukaryota</taxon>
        <taxon>Metazoa</taxon>
        <taxon>Spiralia</taxon>
        <taxon>Lophotrochozoa</taxon>
        <taxon>Platyhelminthes</taxon>
        <taxon>Trematoda</taxon>
        <taxon>Digenea</taxon>
        <taxon>Strigeidida</taxon>
        <taxon>Schistosomatoidea</taxon>
        <taxon>Schistosomatidae</taxon>
        <taxon>Schistosoma</taxon>
    </lineage>
</organism>
<dbReference type="EMBL" id="UZAL01031374">
    <property type="protein sequence ID" value="VDP57840.1"/>
    <property type="molecule type" value="Genomic_DNA"/>
</dbReference>
<sequence length="136" mass="15414">MLSQAGIKYRRRNSHHESPNSPSRQTLASIPHKYSTVASRGDKIRQPTASGGSTTNPTDDKQLTTSTKLGHVFMQACIFKVGDDVRQVSNYYHGKRINDNRLMLLTNSYPPTRLKHPTFAFRSLNFVNNTPVNRNR</sequence>
<name>A0A183PAF7_9TREM</name>
<accession>A0A183PAF7</accession>
<reference evidence="2 3" key="1">
    <citation type="submission" date="2018-11" db="EMBL/GenBank/DDBJ databases">
        <authorList>
            <consortium name="Pathogen Informatics"/>
        </authorList>
    </citation>
    <scope>NUCLEOTIDE SEQUENCE [LARGE SCALE GENOMIC DNA]</scope>
    <source>
        <strain>Denwood</strain>
        <strain evidence="3">Zambia</strain>
    </source>
</reference>
<evidence type="ECO:0000256" key="1">
    <source>
        <dbReference type="SAM" id="MobiDB-lite"/>
    </source>
</evidence>
<dbReference type="AlphaFoldDB" id="A0A183PAF7"/>
<protein>
    <submittedName>
        <fullName evidence="2">Uncharacterized protein</fullName>
    </submittedName>
</protein>
<proteinExistence type="predicted"/>